<name>A0AAV4SEK0_9ARAC</name>
<accession>A0AAV4SEK0</accession>
<evidence type="ECO:0000313" key="2">
    <source>
        <dbReference type="EMBL" id="GIY32404.1"/>
    </source>
</evidence>
<keyword evidence="3" id="KW-1185">Reference proteome</keyword>
<reference evidence="2 3" key="1">
    <citation type="submission" date="2021-06" db="EMBL/GenBank/DDBJ databases">
        <title>Caerostris darwini draft genome.</title>
        <authorList>
            <person name="Kono N."/>
            <person name="Arakawa K."/>
        </authorList>
    </citation>
    <scope>NUCLEOTIDE SEQUENCE [LARGE SCALE GENOMIC DNA]</scope>
</reference>
<feature type="region of interest" description="Disordered" evidence="1">
    <location>
        <begin position="1"/>
        <end position="28"/>
    </location>
</feature>
<proteinExistence type="predicted"/>
<dbReference type="EMBL" id="BPLQ01007791">
    <property type="protein sequence ID" value="GIY32404.1"/>
    <property type="molecule type" value="Genomic_DNA"/>
</dbReference>
<dbReference type="AlphaFoldDB" id="A0AAV4SEK0"/>
<evidence type="ECO:0000256" key="1">
    <source>
        <dbReference type="SAM" id="MobiDB-lite"/>
    </source>
</evidence>
<organism evidence="2 3">
    <name type="scientific">Caerostris darwini</name>
    <dbReference type="NCBI Taxonomy" id="1538125"/>
    <lineage>
        <taxon>Eukaryota</taxon>
        <taxon>Metazoa</taxon>
        <taxon>Ecdysozoa</taxon>
        <taxon>Arthropoda</taxon>
        <taxon>Chelicerata</taxon>
        <taxon>Arachnida</taxon>
        <taxon>Araneae</taxon>
        <taxon>Araneomorphae</taxon>
        <taxon>Entelegynae</taxon>
        <taxon>Araneoidea</taxon>
        <taxon>Araneidae</taxon>
        <taxon>Caerostris</taxon>
    </lineage>
</organism>
<gene>
    <name evidence="2" type="ORF">CDAR_217401</name>
</gene>
<sequence length="95" mass="10483">MYGTDKRTENAIIPIPSDQKPDKWPQNPAVRTTDLTVLCRSISPMSGTNATVSLSALPPFAVPPNEKPVRPTIHLRLMATSQNEKSGLMVDWLEL</sequence>
<dbReference type="Proteomes" id="UP001054837">
    <property type="component" value="Unassembled WGS sequence"/>
</dbReference>
<comment type="caution">
    <text evidence="2">The sequence shown here is derived from an EMBL/GenBank/DDBJ whole genome shotgun (WGS) entry which is preliminary data.</text>
</comment>
<evidence type="ECO:0000313" key="3">
    <source>
        <dbReference type="Proteomes" id="UP001054837"/>
    </source>
</evidence>
<protein>
    <submittedName>
        <fullName evidence="2">Uncharacterized protein</fullName>
    </submittedName>
</protein>